<keyword evidence="1" id="KW-0472">Membrane</keyword>
<name>A0AAV2D6R1_9ROSI</name>
<gene>
    <name evidence="2" type="ORF">LTRI10_LOCUS11089</name>
</gene>
<proteinExistence type="predicted"/>
<keyword evidence="1" id="KW-0812">Transmembrane</keyword>
<feature type="transmembrane region" description="Helical" evidence="1">
    <location>
        <begin position="45"/>
        <end position="73"/>
    </location>
</feature>
<accession>A0AAV2D6R1</accession>
<reference evidence="2 3" key="1">
    <citation type="submission" date="2024-04" db="EMBL/GenBank/DDBJ databases">
        <authorList>
            <person name="Fracassetti M."/>
        </authorList>
    </citation>
    <scope>NUCLEOTIDE SEQUENCE [LARGE SCALE GENOMIC DNA]</scope>
</reference>
<protein>
    <submittedName>
        <fullName evidence="2">Uncharacterized protein</fullName>
    </submittedName>
</protein>
<evidence type="ECO:0000256" key="1">
    <source>
        <dbReference type="SAM" id="Phobius"/>
    </source>
</evidence>
<dbReference type="Proteomes" id="UP001497516">
    <property type="component" value="Chromosome 2"/>
</dbReference>
<organism evidence="2 3">
    <name type="scientific">Linum trigynum</name>
    <dbReference type="NCBI Taxonomy" id="586398"/>
    <lineage>
        <taxon>Eukaryota</taxon>
        <taxon>Viridiplantae</taxon>
        <taxon>Streptophyta</taxon>
        <taxon>Embryophyta</taxon>
        <taxon>Tracheophyta</taxon>
        <taxon>Spermatophyta</taxon>
        <taxon>Magnoliopsida</taxon>
        <taxon>eudicotyledons</taxon>
        <taxon>Gunneridae</taxon>
        <taxon>Pentapetalae</taxon>
        <taxon>rosids</taxon>
        <taxon>fabids</taxon>
        <taxon>Malpighiales</taxon>
        <taxon>Linaceae</taxon>
        <taxon>Linum</taxon>
    </lineage>
</organism>
<evidence type="ECO:0000313" key="2">
    <source>
        <dbReference type="EMBL" id="CAL1367399.1"/>
    </source>
</evidence>
<dbReference type="AlphaFoldDB" id="A0AAV2D6R1"/>
<keyword evidence="3" id="KW-1185">Reference proteome</keyword>
<keyword evidence="1" id="KW-1133">Transmembrane helix</keyword>
<dbReference type="EMBL" id="OZ034815">
    <property type="protein sequence ID" value="CAL1367399.1"/>
    <property type="molecule type" value="Genomic_DNA"/>
</dbReference>
<sequence length="108" mass="12791">MEQNLKFKQSEWCVVSGATILWRQHREKSRFSHSRSYSRMDIVMLFRYSVSLWALLILVILMLFIVCCVTFNIPRLLVLSFPWEGARQLVLDTFALPMLVVYIREDSC</sequence>
<evidence type="ECO:0000313" key="3">
    <source>
        <dbReference type="Proteomes" id="UP001497516"/>
    </source>
</evidence>